<evidence type="ECO:0000256" key="3">
    <source>
        <dbReference type="ARBA" id="ARBA00022490"/>
    </source>
</evidence>
<dbReference type="SUPFAM" id="SSF50156">
    <property type="entry name" value="PDZ domain-like"/>
    <property type="match status" value="1"/>
</dbReference>
<name>A0A7I8VG55_9ANNE</name>
<gene>
    <name evidence="6" type="ORF">DGYR_LOCUS3766</name>
</gene>
<dbReference type="Pfam" id="PF00595">
    <property type="entry name" value="PDZ"/>
    <property type="match status" value="1"/>
</dbReference>
<reference evidence="6 7" key="1">
    <citation type="submission" date="2020-08" db="EMBL/GenBank/DDBJ databases">
        <authorList>
            <person name="Hejnol A."/>
        </authorList>
    </citation>
    <scope>NUCLEOTIDE SEQUENCE [LARGE SCALE GENOMIC DNA]</scope>
</reference>
<dbReference type="GO" id="GO:0016010">
    <property type="term" value="C:dystrophin-associated glycoprotein complex"/>
    <property type="evidence" value="ECO:0007669"/>
    <property type="project" value="TreeGrafter"/>
</dbReference>
<comment type="caution">
    <text evidence="6">The sequence shown here is derived from an EMBL/GenBank/DDBJ whole genome shotgun (WGS) entry which is preliminary data.</text>
</comment>
<comment type="similarity">
    <text evidence="2">Belongs to the syntrophin family.</text>
</comment>
<dbReference type="InterPro" id="IPR001478">
    <property type="entry name" value="PDZ"/>
</dbReference>
<protein>
    <submittedName>
        <fullName evidence="6">DgyrCDS4004</fullName>
    </submittedName>
</protein>
<dbReference type="Proteomes" id="UP000549394">
    <property type="component" value="Unassembled WGS sequence"/>
</dbReference>
<dbReference type="InterPro" id="IPR015482">
    <property type="entry name" value="Syntrophin"/>
</dbReference>
<feature type="domain" description="PDZ" evidence="5">
    <location>
        <begin position="56"/>
        <end position="138"/>
    </location>
</feature>
<evidence type="ECO:0000313" key="6">
    <source>
        <dbReference type="EMBL" id="CAD5114975.1"/>
    </source>
</evidence>
<keyword evidence="4" id="KW-0206">Cytoskeleton</keyword>
<dbReference type="CDD" id="cd06801">
    <property type="entry name" value="PDZ_syntrophin-like"/>
    <property type="match status" value="1"/>
</dbReference>
<dbReference type="PROSITE" id="PS50106">
    <property type="entry name" value="PDZ"/>
    <property type="match status" value="1"/>
</dbReference>
<proteinExistence type="inferred from homology"/>
<dbReference type="OrthoDB" id="9975356at2759"/>
<dbReference type="Gene3D" id="2.30.42.10">
    <property type="match status" value="1"/>
</dbReference>
<evidence type="ECO:0000256" key="2">
    <source>
        <dbReference type="ARBA" id="ARBA00010798"/>
    </source>
</evidence>
<dbReference type="GO" id="GO:0005856">
    <property type="term" value="C:cytoskeleton"/>
    <property type="evidence" value="ECO:0007669"/>
    <property type="project" value="UniProtKB-SubCell"/>
</dbReference>
<accession>A0A7I8VG55</accession>
<dbReference type="AlphaFoldDB" id="A0A7I8VG55"/>
<keyword evidence="3" id="KW-0963">Cytoplasm</keyword>
<evidence type="ECO:0000256" key="1">
    <source>
        <dbReference type="ARBA" id="ARBA00004245"/>
    </source>
</evidence>
<dbReference type="Pfam" id="PF23012">
    <property type="entry name" value="Syntrophin_4th"/>
    <property type="match status" value="1"/>
</dbReference>
<dbReference type="EMBL" id="CAJFCJ010000005">
    <property type="protein sequence ID" value="CAD5114975.1"/>
    <property type="molecule type" value="Genomic_DNA"/>
</dbReference>
<sequence>MLQEREGLVLVRGETDSNAMPMKLRLGRDIVELHREELVCVEPNDIDSSLLSKERTVIVHRGGGGLGISVKGGHEHNLPILISRIFKGQAADRTRSLYVGDAILSVNGANVTKLRHDEAVQCLKHAGNDVTLVVKYFRPASLFLGQQDRENDNAGMGKQLEIENDNIEIDDQHVPLAPIKKEWKLSTTIPLLFAHISLSEGEKGSTSFQIQSANDSIHSGLIMCENAFSCSEWFNDIFNNISALNYKRMKEFNNSIYPSKQVMFMSWVKEKITNVAWAPTFLCLCGMDVYLFEQPPASRDDWEVPEKTFKIYESVFRILKQSECADDRKYCCIIENAKCNKVTQTVQKCYMSVDSRQQLLKLEKAWHCANATAVTTIQNITYGCSWNDRLCGLTLDLDGGIALYDNDTKNNEWAYQFSQLKSSRDDGKSALMMNFTNENGMIETRKIESTKMFAIIFCLHSFLAAKLAFVDPIFLQNVGL</sequence>
<organism evidence="6 7">
    <name type="scientific">Dimorphilus gyrociliatus</name>
    <dbReference type="NCBI Taxonomy" id="2664684"/>
    <lineage>
        <taxon>Eukaryota</taxon>
        <taxon>Metazoa</taxon>
        <taxon>Spiralia</taxon>
        <taxon>Lophotrochozoa</taxon>
        <taxon>Annelida</taxon>
        <taxon>Polychaeta</taxon>
        <taxon>Polychaeta incertae sedis</taxon>
        <taxon>Dinophilidae</taxon>
        <taxon>Dimorphilus</taxon>
    </lineage>
</organism>
<dbReference type="InterPro" id="IPR036034">
    <property type="entry name" value="PDZ_sf"/>
</dbReference>
<evidence type="ECO:0000313" key="7">
    <source>
        <dbReference type="Proteomes" id="UP000549394"/>
    </source>
</evidence>
<dbReference type="PANTHER" id="PTHR10554:SF1">
    <property type="entry name" value="FI16515P1"/>
    <property type="match status" value="1"/>
</dbReference>
<comment type="subcellular location">
    <subcellularLocation>
        <location evidence="1">Cytoplasm</location>
        <location evidence="1">Cytoskeleton</location>
    </subcellularLocation>
</comment>
<evidence type="ECO:0000259" key="5">
    <source>
        <dbReference type="PROSITE" id="PS50106"/>
    </source>
</evidence>
<dbReference type="PANTHER" id="PTHR10554">
    <property type="entry name" value="SYNTROPHIN"/>
    <property type="match status" value="1"/>
</dbReference>
<keyword evidence="7" id="KW-1185">Reference proteome</keyword>
<dbReference type="InterPro" id="IPR055108">
    <property type="entry name" value="Syntrophin_4th"/>
</dbReference>
<dbReference type="GO" id="GO:0005198">
    <property type="term" value="F:structural molecule activity"/>
    <property type="evidence" value="ECO:0007669"/>
    <property type="project" value="InterPro"/>
</dbReference>
<evidence type="ECO:0000256" key="4">
    <source>
        <dbReference type="ARBA" id="ARBA00023212"/>
    </source>
</evidence>
<dbReference type="SMART" id="SM00228">
    <property type="entry name" value="PDZ"/>
    <property type="match status" value="1"/>
</dbReference>